<dbReference type="Proteomes" id="UP000239089">
    <property type="component" value="Unassembled WGS sequence"/>
</dbReference>
<keyword evidence="2" id="KW-1185">Reference proteome</keyword>
<protein>
    <submittedName>
        <fullName evidence="1">Uncharacterized protein</fullName>
    </submittedName>
</protein>
<comment type="caution">
    <text evidence="1">The sequence shown here is derived from an EMBL/GenBank/DDBJ whole genome shotgun (WGS) entry which is preliminary data.</text>
</comment>
<evidence type="ECO:0000313" key="2">
    <source>
        <dbReference type="Proteomes" id="UP000239089"/>
    </source>
</evidence>
<sequence>MNVSRLAEVIEVNLFYAKSELCQMADPSAPARALRHIEGALKELRAVQRQAAKPPTGKTEAA</sequence>
<dbReference type="EMBL" id="NHSJ01000098">
    <property type="protein sequence ID" value="PPQ29118.1"/>
    <property type="molecule type" value="Genomic_DNA"/>
</dbReference>
<dbReference type="AlphaFoldDB" id="A0A2S6N3C9"/>
<proteinExistence type="predicted"/>
<evidence type="ECO:0000313" key="1">
    <source>
        <dbReference type="EMBL" id="PPQ29118.1"/>
    </source>
</evidence>
<gene>
    <name evidence="1" type="ORF">CCR94_16080</name>
</gene>
<reference evidence="1 2" key="1">
    <citation type="journal article" date="2018" name="Arch. Microbiol.">
        <title>New insights into the metabolic potential of the phototrophic purple bacterium Rhodopila globiformis DSM 161(T) from its draft genome sequence and evidence for a vanadium-dependent nitrogenase.</title>
        <authorList>
            <person name="Imhoff J.F."/>
            <person name="Rahn T."/>
            <person name="Kunzel S."/>
            <person name="Neulinger S.C."/>
        </authorList>
    </citation>
    <scope>NUCLEOTIDE SEQUENCE [LARGE SCALE GENOMIC DNA]</scope>
    <source>
        <strain evidence="1 2">DSM 16996</strain>
    </source>
</reference>
<dbReference type="RefSeq" id="WP_104508870.1">
    <property type="nucleotide sequence ID" value="NZ_JACIGC010000040.1"/>
</dbReference>
<name>A0A2S6N3C9_9HYPH</name>
<organism evidence="1 2">
    <name type="scientific">Rhodoblastus sphagnicola</name>
    <dbReference type="NCBI Taxonomy" id="333368"/>
    <lineage>
        <taxon>Bacteria</taxon>
        <taxon>Pseudomonadati</taxon>
        <taxon>Pseudomonadota</taxon>
        <taxon>Alphaproteobacteria</taxon>
        <taxon>Hyphomicrobiales</taxon>
        <taxon>Rhodoblastaceae</taxon>
        <taxon>Rhodoblastus</taxon>
    </lineage>
</organism>
<accession>A0A2S6N3C9</accession>